<feature type="domain" description="Thioredoxin" evidence="13">
    <location>
        <begin position="158"/>
        <end position="275"/>
    </location>
</feature>
<keyword evidence="6" id="KW-0256">Endoplasmic reticulum</keyword>
<dbReference type="FunFam" id="3.40.30.10:FF:000032">
    <property type="entry name" value="Protein disulfide-isomerase A6 homolog"/>
    <property type="match status" value="1"/>
</dbReference>
<comment type="similarity">
    <text evidence="2 10">Belongs to the protein disulfide isomerase family.</text>
</comment>
<dbReference type="GO" id="GO:0015035">
    <property type="term" value="F:protein-disulfide reductase activity"/>
    <property type="evidence" value="ECO:0007669"/>
    <property type="project" value="TreeGrafter"/>
</dbReference>
<dbReference type="Pfam" id="PF00085">
    <property type="entry name" value="Thioredoxin"/>
    <property type="match status" value="2"/>
</dbReference>
<dbReference type="GO" id="GO:0005788">
    <property type="term" value="C:endoplasmic reticulum lumen"/>
    <property type="evidence" value="ECO:0007669"/>
    <property type="project" value="TreeGrafter"/>
</dbReference>
<dbReference type="InterPro" id="IPR005788">
    <property type="entry name" value="PDI_thioredoxin-like_dom"/>
</dbReference>
<keyword evidence="8" id="KW-0413">Isomerase</keyword>
<evidence type="ECO:0000256" key="10">
    <source>
        <dbReference type="RuleBase" id="RU004208"/>
    </source>
</evidence>
<protein>
    <recommendedName>
        <fullName evidence="3">protein disulfide-isomerase</fullName>
        <ecNumber evidence="3">5.3.4.1</ecNumber>
    </recommendedName>
</protein>
<evidence type="ECO:0000256" key="6">
    <source>
        <dbReference type="ARBA" id="ARBA00022824"/>
    </source>
</evidence>
<evidence type="ECO:0000259" key="13">
    <source>
        <dbReference type="PROSITE" id="PS51352"/>
    </source>
</evidence>
<keyword evidence="4 12" id="KW-0732">Signal</keyword>
<keyword evidence="5" id="KW-0677">Repeat</keyword>
<name>A0AA35XKS6_GEOBA</name>
<dbReference type="InterPro" id="IPR036249">
    <property type="entry name" value="Thioredoxin-like_sf"/>
</dbReference>
<evidence type="ECO:0000256" key="7">
    <source>
        <dbReference type="ARBA" id="ARBA00023157"/>
    </source>
</evidence>
<feature type="domain" description="Thioredoxin" evidence="13">
    <location>
        <begin position="9"/>
        <end position="135"/>
    </location>
</feature>
<evidence type="ECO:0000256" key="2">
    <source>
        <dbReference type="ARBA" id="ARBA00006347"/>
    </source>
</evidence>
<dbReference type="AlphaFoldDB" id="A0AA35XKS6"/>
<evidence type="ECO:0000256" key="4">
    <source>
        <dbReference type="ARBA" id="ARBA00022729"/>
    </source>
</evidence>
<dbReference type="EMBL" id="CASHTH010004295">
    <property type="protein sequence ID" value="CAI8055675.1"/>
    <property type="molecule type" value="Genomic_DNA"/>
</dbReference>
<keyword evidence="9" id="KW-0676">Redox-active center</keyword>
<evidence type="ECO:0000256" key="9">
    <source>
        <dbReference type="ARBA" id="ARBA00023284"/>
    </source>
</evidence>
<evidence type="ECO:0000256" key="5">
    <source>
        <dbReference type="ARBA" id="ARBA00022737"/>
    </source>
</evidence>
<reference evidence="14" key="1">
    <citation type="submission" date="2023-03" db="EMBL/GenBank/DDBJ databases">
        <authorList>
            <person name="Steffen K."/>
            <person name="Cardenas P."/>
        </authorList>
    </citation>
    <scope>NUCLEOTIDE SEQUENCE</scope>
</reference>
<dbReference type="PROSITE" id="PS00194">
    <property type="entry name" value="THIOREDOXIN_1"/>
    <property type="match status" value="2"/>
</dbReference>
<dbReference type="PANTHER" id="PTHR45815:SF3">
    <property type="entry name" value="PROTEIN DISULFIDE-ISOMERASE A6"/>
    <property type="match status" value="1"/>
</dbReference>
<feature type="compositionally biased region" description="Gly residues" evidence="11">
    <location>
        <begin position="147"/>
        <end position="161"/>
    </location>
</feature>
<evidence type="ECO:0000256" key="12">
    <source>
        <dbReference type="SAM" id="SignalP"/>
    </source>
</evidence>
<feature type="chain" id="PRO_5041370700" description="protein disulfide-isomerase" evidence="12">
    <location>
        <begin position="20"/>
        <end position="315"/>
    </location>
</feature>
<dbReference type="InterPro" id="IPR017937">
    <property type="entry name" value="Thioredoxin_CS"/>
</dbReference>
<dbReference type="Proteomes" id="UP001174909">
    <property type="component" value="Unassembled WGS sequence"/>
</dbReference>
<dbReference type="Gene3D" id="3.40.30.10">
    <property type="entry name" value="Glutaredoxin"/>
    <property type="match status" value="2"/>
</dbReference>
<dbReference type="CDD" id="cd03001">
    <property type="entry name" value="PDI_a_P5"/>
    <property type="match status" value="2"/>
</dbReference>
<dbReference type="GO" id="GO:0003756">
    <property type="term" value="F:protein disulfide isomerase activity"/>
    <property type="evidence" value="ECO:0007669"/>
    <property type="project" value="UniProtKB-EC"/>
</dbReference>
<dbReference type="FunFam" id="3.40.30.10:FF:000107">
    <property type="entry name" value="Protein disulfide-isomerase 5-2"/>
    <property type="match status" value="1"/>
</dbReference>
<dbReference type="PRINTS" id="PR00421">
    <property type="entry name" value="THIOREDOXIN"/>
</dbReference>
<keyword evidence="15" id="KW-1185">Reference proteome</keyword>
<dbReference type="InterPro" id="IPR013766">
    <property type="entry name" value="Thioredoxin_domain"/>
</dbReference>
<evidence type="ECO:0000256" key="11">
    <source>
        <dbReference type="SAM" id="MobiDB-lite"/>
    </source>
</evidence>
<proteinExistence type="inferred from homology"/>
<dbReference type="EC" id="5.3.4.1" evidence="3"/>
<dbReference type="PROSITE" id="PS51352">
    <property type="entry name" value="THIOREDOXIN_2"/>
    <property type="match status" value="2"/>
</dbReference>
<organism evidence="14 15">
    <name type="scientific">Geodia barretti</name>
    <name type="common">Barrett's horny sponge</name>
    <dbReference type="NCBI Taxonomy" id="519541"/>
    <lineage>
        <taxon>Eukaryota</taxon>
        <taxon>Metazoa</taxon>
        <taxon>Porifera</taxon>
        <taxon>Demospongiae</taxon>
        <taxon>Heteroscleromorpha</taxon>
        <taxon>Tetractinellida</taxon>
        <taxon>Astrophorina</taxon>
        <taxon>Geodiidae</taxon>
        <taxon>Geodia</taxon>
    </lineage>
</organism>
<dbReference type="SUPFAM" id="SSF52833">
    <property type="entry name" value="Thioredoxin-like"/>
    <property type="match status" value="2"/>
</dbReference>
<sequence length="315" mass="34211">MRTGQLALFLTAAILPSFALYDSSDDVYELTASNFDSMVINSHYVWVVEFYAPWCGHCQALAPEYKKAARAMNVNGIVRIGAVNADEHQQLGGRYGVKGFPSIKIFGANKNKPTDYQGQRTADAIVEESFRVARDVARERMGAKKTSGGGSGGSSGGGSGGGEKDVIELTDDNFDQLVLQSEDLWLVEFYAPWCGHCKNLAPHWAAAATELKGKVKLGVVDATVHKAVASRYQIQGFPTIKTWPAGSKTAEGFEDYSGGRTTSDIVQWALERWSAKLPPPEILQLTGQAVLDECANKQLCMLSFLPHILDSGAER</sequence>
<feature type="signal peptide" evidence="12">
    <location>
        <begin position="1"/>
        <end position="19"/>
    </location>
</feature>
<dbReference type="PANTHER" id="PTHR45815">
    <property type="entry name" value="PROTEIN DISULFIDE-ISOMERASE A6"/>
    <property type="match status" value="1"/>
</dbReference>
<dbReference type="GO" id="GO:0034976">
    <property type="term" value="P:response to endoplasmic reticulum stress"/>
    <property type="evidence" value="ECO:0007669"/>
    <property type="project" value="TreeGrafter"/>
</dbReference>
<evidence type="ECO:0000256" key="8">
    <source>
        <dbReference type="ARBA" id="ARBA00023235"/>
    </source>
</evidence>
<dbReference type="NCBIfam" id="TIGR01126">
    <property type="entry name" value="pdi_dom"/>
    <property type="match status" value="2"/>
</dbReference>
<comment type="caution">
    <text evidence="14">The sequence shown here is derived from an EMBL/GenBank/DDBJ whole genome shotgun (WGS) entry which is preliminary data.</text>
</comment>
<evidence type="ECO:0000256" key="1">
    <source>
        <dbReference type="ARBA" id="ARBA00001182"/>
    </source>
</evidence>
<comment type="catalytic activity">
    <reaction evidence="1">
        <text>Catalyzes the rearrangement of -S-S- bonds in proteins.</text>
        <dbReference type="EC" id="5.3.4.1"/>
    </reaction>
</comment>
<gene>
    <name evidence="14" type="ORF">GBAR_LOCUS30370</name>
</gene>
<accession>A0AA35XKS6</accession>
<evidence type="ECO:0000256" key="3">
    <source>
        <dbReference type="ARBA" id="ARBA00012723"/>
    </source>
</evidence>
<keyword evidence="7" id="KW-1015">Disulfide bond</keyword>
<evidence type="ECO:0000313" key="14">
    <source>
        <dbReference type="EMBL" id="CAI8055675.1"/>
    </source>
</evidence>
<feature type="region of interest" description="Disordered" evidence="11">
    <location>
        <begin position="140"/>
        <end position="165"/>
    </location>
</feature>
<evidence type="ECO:0000313" key="15">
    <source>
        <dbReference type="Proteomes" id="UP001174909"/>
    </source>
</evidence>